<dbReference type="InterPro" id="IPR001878">
    <property type="entry name" value="Znf_CCHC"/>
</dbReference>
<feature type="compositionally biased region" description="Basic and acidic residues" evidence="2">
    <location>
        <begin position="294"/>
        <end position="312"/>
    </location>
</feature>
<evidence type="ECO:0000313" key="5">
    <source>
        <dbReference type="RefSeq" id="XP_019646150.1"/>
    </source>
</evidence>
<feature type="compositionally biased region" description="Low complexity" evidence="2">
    <location>
        <begin position="87"/>
        <end position="112"/>
    </location>
</feature>
<keyword evidence="4" id="KW-1185">Reference proteome</keyword>
<reference evidence="5" key="1">
    <citation type="submission" date="2025-08" db="UniProtKB">
        <authorList>
            <consortium name="RefSeq"/>
        </authorList>
    </citation>
    <scope>IDENTIFICATION</scope>
    <source>
        <tissue evidence="5">Gonad</tissue>
    </source>
</reference>
<keyword evidence="1" id="KW-0863">Zinc-finger</keyword>
<dbReference type="PROSITE" id="PS50158">
    <property type="entry name" value="ZF_CCHC"/>
    <property type="match status" value="1"/>
</dbReference>
<dbReference type="KEGG" id="bbel:109486699"/>
<feature type="domain" description="CCHC-type" evidence="3">
    <location>
        <begin position="274"/>
        <end position="290"/>
    </location>
</feature>
<feature type="region of interest" description="Disordered" evidence="2">
    <location>
        <begin position="223"/>
        <end position="312"/>
    </location>
</feature>
<dbReference type="GO" id="GO:0003676">
    <property type="term" value="F:nucleic acid binding"/>
    <property type="evidence" value="ECO:0007669"/>
    <property type="project" value="InterPro"/>
</dbReference>
<evidence type="ECO:0000256" key="1">
    <source>
        <dbReference type="PROSITE-ProRule" id="PRU00047"/>
    </source>
</evidence>
<proteinExistence type="predicted"/>
<keyword evidence="1" id="KW-0479">Metal-binding</keyword>
<organism evidence="4 5">
    <name type="scientific">Branchiostoma belcheri</name>
    <name type="common">Amphioxus</name>
    <dbReference type="NCBI Taxonomy" id="7741"/>
    <lineage>
        <taxon>Eukaryota</taxon>
        <taxon>Metazoa</taxon>
        <taxon>Chordata</taxon>
        <taxon>Cephalochordata</taxon>
        <taxon>Leptocardii</taxon>
        <taxon>Amphioxiformes</taxon>
        <taxon>Branchiostomatidae</taxon>
        <taxon>Branchiostoma</taxon>
    </lineage>
</organism>
<sequence>MRSWPSVSLNAGEKFEKMAQVPQPPAPGAVQAALQQPAPPPAAAQGQPPAAQQQQVAPAAQQGQGVQQQPRAPPAPQVPQQQGGGQQPLPAAQPAQGQAQPNPVGPAGAAQPDAPPQPPQEDLLQIVRTLQATVDGLQRGNAGVRAILRDIRSIVQRPDSLFDATSAMQLVEDLATAAKRENHRKAEDYQSAAELLRLHRHDPKLKQAIREIYATESERKVSRRVSGILGSGGSQSKQSTPTRPGRREGYQSSGHWSYAPQPWRPYHQPQYGGRRCYGCGSPEHLVAKCPARRASRERSSGRDRDRDEKKKD</sequence>
<dbReference type="RefSeq" id="XP_019646150.1">
    <property type="nucleotide sequence ID" value="XM_019790591.1"/>
</dbReference>
<dbReference type="Proteomes" id="UP000515135">
    <property type="component" value="Unplaced"/>
</dbReference>
<name>A0A6P4ZYC0_BRABE</name>
<feature type="compositionally biased region" description="Low complexity" evidence="2">
    <location>
        <begin position="43"/>
        <end position="70"/>
    </location>
</feature>
<evidence type="ECO:0000313" key="4">
    <source>
        <dbReference type="Proteomes" id="UP000515135"/>
    </source>
</evidence>
<evidence type="ECO:0000259" key="3">
    <source>
        <dbReference type="PROSITE" id="PS50158"/>
    </source>
</evidence>
<dbReference type="OrthoDB" id="10050571at2759"/>
<accession>A0A6P4ZYC0</accession>
<dbReference type="AlphaFoldDB" id="A0A6P4ZYC0"/>
<feature type="region of interest" description="Disordered" evidence="2">
    <location>
        <begin position="15"/>
        <end position="120"/>
    </location>
</feature>
<protein>
    <submittedName>
        <fullName evidence="5">Homeobox protein Hox-A3-like</fullName>
    </submittedName>
</protein>
<keyword evidence="1" id="KW-0862">Zinc</keyword>
<dbReference type="GeneID" id="109486699"/>
<dbReference type="GO" id="GO:0008270">
    <property type="term" value="F:zinc ion binding"/>
    <property type="evidence" value="ECO:0007669"/>
    <property type="project" value="UniProtKB-KW"/>
</dbReference>
<gene>
    <name evidence="5" type="primary">LOC109486699</name>
</gene>
<evidence type="ECO:0000256" key="2">
    <source>
        <dbReference type="SAM" id="MobiDB-lite"/>
    </source>
</evidence>